<keyword evidence="5" id="KW-0732">Signal</keyword>
<evidence type="ECO:0000256" key="3">
    <source>
        <dbReference type="PROSITE-ProRule" id="PRU10141"/>
    </source>
</evidence>
<keyword evidence="4" id="KW-0723">Serine/threonine-protein kinase</keyword>
<evidence type="ECO:0000259" key="6">
    <source>
        <dbReference type="PROSITE" id="PS50011"/>
    </source>
</evidence>
<dbReference type="InterPro" id="IPR000719">
    <property type="entry name" value="Prot_kinase_dom"/>
</dbReference>
<dbReference type="PROSITE" id="PS50011">
    <property type="entry name" value="PROTEIN_KINASE_DOM"/>
    <property type="match status" value="1"/>
</dbReference>
<feature type="binding site" evidence="3">
    <location>
        <position position="135"/>
    </location>
    <ligand>
        <name>ATP</name>
        <dbReference type="ChEBI" id="CHEBI:30616"/>
    </ligand>
</feature>
<reference evidence="7 8" key="1">
    <citation type="submission" date="2018-08" db="EMBL/GenBank/DDBJ databases">
        <title>Aphanomyces genome sequencing and annotation.</title>
        <authorList>
            <person name="Minardi D."/>
            <person name="Oidtmann B."/>
            <person name="Van Der Giezen M."/>
            <person name="Studholme D.J."/>
        </authorList>
    </citation>
    <scope>NUCLEOTIDE SEQUENCE [LARGE SCALE GENOMIC DNA]</scope>
    <source>
        <strain evidence="7 8">NJM0002</strain>
    </source>
</reference>
<evidence type="ECO:0000256" key="2">
    <source>
        <dbReference type="ARBA" id="ARBA00022840"/>
    </source>
</evidence>
<dbReference type="PANTHER" id="PTHR24347">
    <property type="entry name" value="SERINE/THREONINE-PROTEIN KINASE"/>
    <property type="match status" value="1"/>
</dbReference>
<proteinExistence type="inferred from homology"/>
<dbReference type="SMART" id="SM00220">
    <property type="entry name" value="S_TKc"/>
    <property type="match status" value="1"/>
</dbReference>
<gene>
    <name evidence="7" type="ORF">DYB32_003208</name>
</gene>
<organism evidence="7 8">
    <name type="scientific">Aphanomyces invadans</name>
    <dbReference type="NCBI Taxonomy" id="157072"/>
    <lineage>
        <taxon>Eukaryota</taxon>
        <taxon>Sar</taxon>
        <taxon>Stramenopiles</taxon>
        <taxon>Oomycota</taxon>
        <taxon>Saprolegniomycetes</taxon>
        <taxon>Saprolegniales</taxon>
        <taxon>Verrucalvaceae</taxon>
        <taxon>Aphanomyces</taxon>
    </lineage>
</organism>
<feature type="signal peptide" evidence="5">
    <location>
        <begin position="1"/>
        <end position="15"/>
    </location>
</feature>
<feature type="chain" id="PRO_5018679368" description="Protein kinase domain-containing protein" evidence="5">
    <location>
        <begin position="16"/>
        <end position="396"/>
    </location>
</feature>
<keyword evidence="2 3" id="KW-0067">ATP-binding</keyword>
<comment type="caution">
    <text evidence="7">The sequence shown here is derived from an EMBL/GenBank/DDBJ whole genome shotgun (WGS) entry which is preliminary data.</text>
</comment>
<dbReference type="AlphaFoldDB" id="A0A3R6Z1H4"/>
<dbReference type="Pfam" id="PF00069">
    <property type="entry name" value="Pkinase"/>
    <property type="match status" value="1"/>
</dbReference>
<dbReference type="Proteomes" id="UP000285060">
    <property type="component" value="Unassembled WGS sequence"/>
</dbReference>
<dbReference type="PROSITE" id="PS00107">
    <property type="entry name" value="PROTEIN_KINASE_ATP"/>
    <property type="match status" value="1"/>
</dbReference>
<dbReference type="InterPro" id="IPR017441">
    <property type="entry name" value="Protein_kinase_ATP_BS"/>
</dbReference>
<keyword evidence="4" id="KW-0808">Transferase</keyword>
<evidence type="ECO:0000256" key="1">
    <source>
        <dbReference type="ARBA" id="ARBA00022741"/>
    </source>
</evidence>
<dbReference type="CDD" id="cd14014">
    <property type="entry name" value="STKc_PknB_like"/>
    <property type="match status" value="1"/>
</dbReference>
<dbReference type="GO" id="GO:0005524">
    <property type="term" value="F:ATP binding"/>
    <property type="evidence" value="ECO:0007669"/>
    <property type="project" value="UniProtKB-UniRule"/>
</dbReference>
<accession>A0A3R6Z1H4</accession>
<dbReference type="GO" id="GO:0004674">
    <property type="term" value="F:protein serine/threonine kinase activity"/>
    <property type="evidence" value="ECO:0007669"/>
    <property type="project" value="UniProtKB-KW"/>
</dbReference>
<protein>
    <recommendedName>
        <fullName evidence="6">Protein kinase domain-containing protein</fullName>
    </recommendedName>
</protein>
<dbReference type="EMBL" id="QUSY01000189">
    <property type="protein sequence ID" value="RHY31736.1"/>
    <property type="molecule type" value="Genomic_DNA"/>
</dbReference>
<dbReference type="Gene3D" id="1.10.510.10">
    <property type="entry name" value="Transferase(Phosphotransferase) domain 1"/>
    <property type="match status" value="1"/>
</dbReference>
<dbReference type="InterPro" id="IPR011009">
    <property type="entry name" value="Kinase-like_dom_sf"/>
</dbReference>
<dbReference type="VEuPathDB" id="FungiDB:H310_06769"/>
<feature type="domain" description="Protein kinase" evidence="6">
    <location>
        <begin position="106"/>
        <end position="394"/>
    </location>
</feature>
<evidence type="ECO:0000256" key="4">
    <source>
        <dbReference type="RuleBase" id="RU000304"/>
    </source>
</evidence>
<dbReference type="PROSITE" id="PS00108">
    <property type="entry name" value="PROTEIN_KINASE_ST"/>
    <property type="match status" value="1"/>
</dbReference>
<dbReference type="InterPro" id="IPR008271">
    <property type="entry name" value="Ser/Thr_kinase_AS"/>
</dbReference>
<evidence type="ECO:0000313" key="7">
    <source>
        <dbReference type="EMBL" id="RHY31736.1"/>
    </source>
</evidence>
<sequence>MTLVTWCSIFPFPLADFIMSSLTARLPLKAVTRLVRKRSASQPLLTCMKLAGKAGMDGESAQVLLVASAVMTAGGIAAAASSSDSSVSRSESLLSLPRYFDDEYDLVNARTLGQGAFGMVMQCVSKLDQTMAAVKVVSDGYDEAEREKNALMCVEHAGGHPNIIQLTNHFTHDGFHYMVLEFIDGVTLFDYVAERKQLTSQVCVALIFVSYSLRIQDAIAVLTQVASALAFLHAHGMVHCDLKPDNIMIVQDKRNESTNIAVKIIDFGSATIPRPKESSRIPLKRALTLSSAPLSGTRTYWSPEMLSGPIGQVSPSMDMWSLGCLLYIMLCGRHPFDSRGSLSEEMVLHNVIHADVDIPSSWPPKLTAIVAQLLDKDPSTRLTAPELVAALEALSR</sequence>
<keyword evidence="1 3" id="KW-0547">Nucleotide-binding</keyword>
<keyword evidence="4" id="KW-0418">Kinase</keyword>
<comment type="similarity">
    <text evidence="4">Belongs to the protein kinase superfamily.</text>
</comment>
<dbReference type="SUPFAM" id="SSF56112">
    <property type="entry name" value="Protein kinase-like (PK-like)"/>
    <property type="match status" value="1"/>
</dbReference>
<keyword evidence="8" id="KW-1185">Reference proteome</keyword>
<evidence type="ECO:0000256" key="5">
    <source>
        <dbReference type="SAM" id="SignalP"/>
    </source>
</evidence>
<name>A0A3R6Z1H4_9STRA</name>
<evidence type="ECO:0000313" key="8">
    <source>
        <dbReference type="Proteomes" id="UP000285060"/>
    </source>
</evidence>